<proteinExistence type="predicted"/>
<dbReference type="PATRIC" id="fig|1173020.3.peg.5357"/>
<gene>
    <name evidence="3" type="ORF">Cha6605_4687</name>
</gene>
<dbReference type="RefSeq" id="WP_015161701.1">
    <property type="nucleotide sequence ID" value="NC_019697.1"/>
</dbReference>
<evidence type="ECO:0000313" key="3">
    <source>
        <dbReference type="EMBL" id="AFY95605.1"/>
    </source>
</evidence>
<accession>K9ULA3</accession>
<dbReference type="PANTHER" id="PTHR46401:SF2">
    <property type="entry name" value="GLYCOSYLTRANSFERASE WBBK-RELATED"/>
    <property type="match status" value="1"/>
</dbReference>
<dbReference type="KEGG" id="cmp:Cha6605_4687"/>
<dbReference type="Proteomes" id="UP000010366">
    <property type="component" value="Chromosome"/>
</dbReference>
<dbReference type="InterPro" id="IPR001296">
    <property type="entry name" value="Glyco_trans_1"/>
</dbReference>
<dbReference type="PANTHER" id="PTHR46401">
    <property type="entry name" value="GLYCOSYLTRANSFERASE WBBK-RELATED"/>
    <property type="match status" value="1"/>
</dbReference>
<dbReference type="Pfam" id="PF00534">
    <property type="entry name" value="Glycos_transf_1"/>
    <property type="match status" value="1"/>
</dbReference>
<evidence type="ECO:0000259" key="2">
    <source>
        <dbReference type="Pfam" id="PF00534"/>
    </source>
</evidence>
<feature type="domain" description="Glycosyl transferase family 1" evidence="2">
    <location>
        <begin position="243"/>
        <end position="403"/>
    </location>
</feature>
<evidence type="ECO:0000313" key="4">
    <source>
        <dbReference type="Proteomes" id="UP000010366"/>
    </source>
</evidence>
<organism evidence="3 4">
    <name type="scientific">Chamaesiphon minutus (strain ATCC 27169 / PCC 6605)</name>
    <dbReference type="NCBI Taxonomy" id="1173020"/>
    <lineage>
        <taxon>Bacteria</taxon>
        <taxon>Bacillati</taxon>
        <taxon>Cyanobacteriota</taxon>
        <taxon>Cyanophyceae</taxon>
        <taxon>Gomontiellales</taxon>
        <taxon>Chamaesiphonaceae</taxon>
        <taxon>Chamaesiphon</taxon>
    </lineage>
</organism>
<dbReference type="GO" id="GO:0009103">
    <property type="term" value="P:lipopolysaccharide biosynthetic process"/>
    <property type="evidence" value="ECO:0007669"/>
    <property type="project" value="TreeGrafter"/>
</dbReference>
<dbReference type="HOGENOM" id="CLU_009583_27_0_3"/>
<protein>
    <submittedName>
        <fullName evidence="3">Glycosyltransferase</fullName>
    </submittedName>
</protein>
<dbReference type="STRING" id="1173020.Cha6605_4687"/>
<keyword evidence="1 3" id="KW-0808">Transferase</keyword>
<dbReference type="EMBL" id="CP003600">
    <property type="protein sequence ID" value="AFY95605.1"/>
    <property type="molecule type" value="Genomic_DNA"/>
</dbReference>
<dbReference type="eggNOG" id="COG0438">
    <property type="taxonomic scope" value="Bacteria"/>
</dbReference>
<keyword evidence="4" id="KW-1185">Reference proteome</keyword>
<name>K9ULA3_CHAP6</name>
<dbReference type="Gene3D" id="3.40.50.2000">
    <property type="entry name" value="Glycogen Phosphorylase B"/>
    <property type="match status" value="2"/>
</dbReference>
<dbReference type="OrthoDB" id="9797829at2"/>
<dbReference type="CDD" id="cd03809">
    <property type="entry name" value="GT4_MtfB-like"/>
    <property type="match status" value="1"/>
</dbReference>
<dbReference type="FunFam" id="3.40.50.2000:FF:000119">
    <property type="entry name" value="Glycosyl transferase group 1"/>
    <property type="match status" value="1"/>
</dbReference>
<dbReference type="SUPFAM" id="SSF53756">
    <property type="entry name" value="UDP-Glycosyltransferase/glycogen phosphorylase"/>
    <property type="match status" value="1"/>
</dbReference>
<sequence length="432" mass="49214">MKILYDISVLGIGQSNARYKTGIFRVVENLANGLEKAQEVELSLCSTFSLEYANATVDYLNERPCLASKPFLTPRWQQDSMNKVNSLMHRINQKQKISFSARVIRRSLFFFSNSINRSSKILIDEKKLVHEKKLADIDVFHSPFHAIPEQIRSFNNLKTILTVYDLIPLLYPQFFQYNEAELVKSALDSLRADSWVTCISQATKNDLCNYLDKLDPERVVVTHLAASELFYPCHDRRQILSVKQKYKIPDAPYILSLSTLEPRKNIDQTIRCFAKLVEQENIQDLCLVLVGNKGWKHDALFKELSKFSNLKDRIIVTGYVDDLDLAGLYSGAMAFVYPSFYEGFGLPPLEAMQCGVPVITSNTSSLPEVVEKAGIMVSPTDTDGLCQSMLNIYLSSVLREEMSFKSIEQAKKFSWQNCTNRTISTYKNAMHS</sequence>
<evidence type="ECO:0000256" key="1">
    <source>
        <dbReference type="ARBA" id="ARBA00022679"/>
    </source>
</evidence>
<reference evidence="3 4" key="1">
    <citation type="submission" date="2012-05" db="EMBL/GenBank/DDBJ databases">
        <title>Finished chromosome of genome of Chamaesiphon sp. PCC 6605.</title>
        <authorList>
            <consortium name="US DOE Joint Genome Institute"/>
            <person name="Gugger M."/>
            <person name="Coursin T."/>
            <person name="Rippka R."/>
            <person name="Tandeau De Marsac N."/>
            <person name="Huntemann M."/>
            <person name="Wei C.-L."/>
            <person name="Han J."/>
            <person name="Detter J.C."/>
            <person name="Han C."/>
            <person name="Tapia R."/>
            <person name="Chen A."/>
            <person name="Kyrpides N."/>
            <person name="Mavromatis K."/>
            <person name="Markowitz V."/>
            <person name="Szeto E."/>
            <person name="Ivanova N."/>
            <person name="Pagani I."/>
            <person name="Pati A."/>
            <person name="Goodwin L."/>
            <person name="Nordberg H.P."/>
            <person name="Cantor M.N."/>
            <person name="Hua S.X."/>
            <person name="Woyke T."/>
            <person name="Kerfeld C.A."/>
        </authorList>
    </citation>
    <scope>NUCLEOTIDE SEQUENCE [LARGE SCALE GENOMIC DNA]</scope>
    <source>
        <strain evidence="4">ATCC 27169 / PCC 6605</strain>
    </source>
</reference>
<dbReference type="GO" id="GO:0016757">
    <property type="term" value="F:glycosyltransferase activity"/>
    <property type="evidence" value="ECO:0007669"/>
    <property type="project" value="InterPro"/>
</dbReference>
<dbReference type="AlphaFoldDB" id="K9ULA3"/>